<name>A0A5N6XSD3_9EURO</name>
<reference evidence="1" key="1">
    <citation type="submission" date="2019-04" db="EMBL/GenBank/DDBJ databases">
        <title>Friends and foes A comparative genomics study of 23 Aspergillus species from section Flavi.</title>
        <authorList>
            <consortium name="DOE Joint Genome Institute"/>
            <person name="Kjaerbolling I."/>
            <person name="Vesth T."/>
            <person name="Frisvad J.C."/>
            <person name="Nybo J.L."/>
            <person name="Theobald S."/>
            <person name="Kildgaard S."/>
            <person name="Isbrandt T."/>
            <person name="Kuo A."/>
            <person name="Sato A."/>
            <person name="Lyhne E.K."/>
            <person name="Kogle M.E."/>
            <person name="Wiebenga A."/>
            <person name="Kun R.S."/>
            <person name="Lubbers R.J."/>
            <person name="Makela M.R."/>
            <person name="Barry K."/>
            <person name="Chovatia M."/>
            <person name="Clum A."/>
            <person name="Daum C."/>
            <person name="Haridas S."/>
            <person name="He G."/>
            <person name="LaButti K."/>
            <person name="Lipzen A."/>
            <person name="Mondo S."/>
            <person name="Riley R."/>
            <person name="Salamov A."/>
            <person name="Simmons B.A."/>
            <person name="Magnuson J.K."/>
            <person name="Henrissat B."/>
            <person name="Mortensen U.H."/>
            <person name="Larsen T.O."/>
            <person name="Devries R.P."/>
            <person name="Grigoriev I.V."/>
            <person name="Machida M."/>
            <person name="Baker S.E."/>
            <person name="Andersen M.R."/>
        </authorList>
    </citation>
    <scope>NUCLEOTIDE SEQUENCE</scope>
    <source>
        <strain evidence="1">CBS 117612</strain>
    </source>
</reference>
<gene>
    <name evidence="1" type="ORF">BDV24DRAFT_145792</name>
</gene>
<protein>
    <submittedName>
        <fullName evidence="1">Uncharacterized protein</fullName>
    </submittedName>
</protein>
<organism evidence="1">
    <name type="scientific">Aspergillus arachidicola</name>
    <dbReference type="NCBI Taxonomy" id="656916"/>
    <lineage>
        <taxon>Eukaryota</taxon>
        <taxon>Fungi</taxon>
        <taxon>Dikarya</taxon>
        <taxon>Ascomycota</taxon>
        <taxon>Pezizomycotina</taxon>
        <taxon>Eurotiomycetes</taxon>
        <taxon>Eurotiomycetidae</taxon>
        <taxon>Eurotiales</taxon>
        <taxon>Aspergillaceae</taxon>
        <taxon>Aspergillus</taxon>
        <taxon>Aspergillus subgen. Circumdati</taxon>
    </lineage>
</organism>
<accession>A0A5N6XSD3</accession>
<dbReference type="Proteomes" id="UP000325558">
    <property type="component" value="Unassembled WGS sequence"/>
</dbReference>
<sequence length="52" mass="5922">MPALSQMLTANSHGHIFLQRSFLCCLRSCEDPDEECDDRTSFEGEIPIGAYW</sequence>
<dbReference type="EMBL" id="ML737272">
    <property type="protein sequence ID" value="KAE8334480.1"/>
    <property type="molecule type" value="Genomic_DNA"/>
</dbReference>
<proteinExistence type="predicted"/>
<evidence type="ECO:0000313" key="1">
    <source>
        <dbReference type="EMBL" id="KAE8334480.1"/>
    </source>
</evidence>
<dbReference type="AlphaFoldDB" id="A0A5N6XSD3"/>